<dbReference type="AlphaFoldDB" id="A0A9P4TZ63"/>
<dbReference type="InterPro" id="IPR014001">
    <property type="entry name" value="Helicase_ATP-bd"/>
</dbReference>
<dbReference type="Pfam" id="PF21010">
    <property type="entry name" value="HA2_C"/>
    <property type="match status" value="1"/>
</dbReference>
<dbReference type="PROSITE" id="PS51194">
    <property type="entry name" value="HELICASE_CTER"/>
    <property type="match status" value="1"/>
</dbReference>
<keyword evidence="12" id="KW-1185">Reference proteome</keyword>
<dbReference type="GO" id="GO:0000462">
    <property type="term" value="P:maturation of SSU-rRNA from tricistronic rRNA transcript (SSU-rRNA, 5.8S rRNA, LSU-rRNA)"/>
    <property type="evidence" value="ECO:0007669"/>
    <property type="project" value="TreeGrafter"/>
</dbReference>
<keyword evidence="4 11" id="KW-0378">Hydrolase</keyword>
<dbReference type="SMART" id="SM00490">
    <property type="entry name" value="HELICc"/>
    <property type="match status" value="1"/>
</dbReference>
<dbReference type="OrthoDB" id="10253254at2759"/>
<dbReference type="Proteomes" id="UP000800235">
    <property type="component" value="Unassembled WGS sequence"/>
</dbReference>
<feature type="compositionally biased region" description="Basic and acidic residues" evidence="8">
    <location>
        <begin position="121"/>
        <end position="140"/>
    </location>
</feature>
<dbReference type="InterPro" id="IPR007502">
    <property type="entry name" value="Helicase-assoc_dom"/>
</dbReference>
<dbReference type="EMBL" id="MU007027">
    <property type="protein sequence ID" value="KAF2432154.1"/>
    <property type="molecule type" value="Genomic_DNA"/>
</dbReference>
<dbReference type="GO" id="GO:0005524">
    <property type="term" value="F:ATP binding"/>
    <property type="evidence" value="ECO:0007669"/>
    <property type="project" value="UniProtKB-KW"/>
</dbReference>
<dbReference type="PANTHER" id="PTHR18934">
    <property type="entry name" value="ATP-DEPENDENT RNA HELICASE"/>
    <property type="match status" value="1"/>
</dbReference>
<evidence type="ECO:0000259" key="9">
    <source>
        <dbReference type="PROSITE" id="PS51192"/>
    </source>
</evidence>
<dbReference type="Gene3D" id="1.20.120.1080">
    <property type="match status" value="1"/>
</dbReference>
<feature type="compositionally biased region" description="Basic residues" evidence="8">
    <location>
        <begin position="1"/>
        <end position="26"/>
    </location>
</feature>
<organism evidence="11 12">
    <name type="scientific">Tothia fuscella</name>
    <dbReference type="NCBI Taxonomy" id="1048955"/>
    <lineage>
        <taxon>Eukaryota</taxon>
        <taxon>Fungi</taxon>
        <taxon>Dikarya</taxon>
        <taxon>Ascomycota</taxon>
        <taxon>Pezizomycotina</taxon>
        <taxon>Dothideomycetes</taxon>
        <taxon>Pleosporomycetidae</taxon>
        <taxon>Venturiales</taxon>
        <taxon>Cylindrosympodiaceae</taxon>
        <taxon>Tothia</taxon>
    </lineage>
</organism>
<dbReference type="PANTHER" id="PTHR18934:SF99">
    <property type="entry name" value="ATP-DEPENDENT RNA HELICASE DHX37-RELATED"/>
    <property type="match status" value="1"/>
</dbReference>
<dbReference type="EC" id="3.6.4.13" evidence="2"/>
<proteinExistence type="inferred from homology"/>
<evidence type="ECO:0000256" key="1">
    <source>
        <dbReference type="ARBA" id="ARBA00008792"/>
    </source>
</evidence>
<dbReference type="SMART" id="SM00847">
    <property type="entry name" value="HA2"/>
    <property type="match status" value="1"/>
</dbReference>
<keyword evidence="6" id="KW-0067">ATP-binding</keyword>
<dbReference type="CDD" id="cd17982">
    <property type="entry name" value="DEXHc_DHX37"/>
    <property type="match status" value="1"/>
</dbReference>
<feature type="region of interest" description="Disordered" evidence="8">
    <location>
        <begin position="231"/>
        <end position="302"/>
    </location>
</feature>
<protein>
    <recommendedName>
        <fullName evidence="2">RNA helicase</fullName>
        <ecNumber evidence="2">3.6.4.13</ecNumber>
    </recommendedName>
</protein>
<feature type="compositionally biased region" description="Basic and acidic residues" evidence="8">
    <location>
        <begin position="263"/>
        <end position="276"/>
    </location>
</feature>
<dbReference type="SMART" id="SM00487">
    <property type="entry name" value="DEXDc"/>
    <property type="match status" value="1"/>
</dbReference>
<evidence type="ECO:0000256" key="4">
    <source>
        <dbReference type="ARBA" id="ARBA00022801"/>
    </source>
</evidence>
<keyword evidence="5" id="KW-0347">Helicase</keyword>
<dbReference type="GO" id="GO:0005730">
    <property type="term" value="C:nucleolus"/>
    <property type="evidence" value="ECO:0007669"/>
    <property type="project" value="TreeGrafter"/>
</dbReference>
<dbReference type="GO" id="GO:1990904">
    <property type="term" value="C:ribonucleoprotein complex"/>
    <property type="evidence" value="ECO:0007669"/>
    <property type="project" value="UniProtKB-ARBA"/>
</dbReference>
<evidence type="ECO:0000256" key="7">
    <source>
        <dbReference type="ARBA" id="ARBA00047984"/>
    </source>
</evidence>
<dbReference type="Pfam" id="PF07717">
    <property type="entry name" value="OB_NTP_bind"/>
    <property type="match status" value="1"/>
</dbReference>
<dbReference type="GO" id="GO:0003723">
    <property type="term" value="F:RNA binding"/>
    <property type="evidence" value="ECO:0007669"/>
    <property type="project" value="TreeGrafter"/>
</dbReference>
<dbReference type="FunFam" id="3.40.50.300:FF:000637">
    <property type="entry name" value="ATP-dependent RNA helicase DHX37/DHR1"/>
    <property type="match status" value="1"/>
</dbReference>
<evidence type="ECO:0000256" key="8">
    <source>
        <dbReference type="SAM" id="MobiDB-lite"/>
    </source>
</evidence>
<evidence type="ECO:0000313" key="11">
    <source>
        <dbReference type="EMBL" id="KAF2432154.1"/>
    </source>
</evidence>
<feature type="region of interest" description="Disordered" evidence="8">
    <location>
        <begin position="118"/>
        <end position="160"/>
    </location>
</feature>
<comment type="caution">
    <text evidence="11">The sequence shown here is derived from an EMBL/GenBank/DDBJ whole genome shotgun (WGS) entry which is preliminary data.</text>
</comment>
<dbReference type="InterPro" id="IPR002464">
    <property type="entry name" value="DNA/RNA_helicase_DEAH_CS"/>
</dbReference>
<keyword evidence="3" id="KW-0547">Nucleotide-binding</keyword>
<dbReference type="InterPro" id="IPR001650">
    <property type="entry name" value="Helicase_C-like"/>
</dbReference>
<feature type="compositionally biased region" description="Acidic residues" evidence="8">
    <location>
        <begin position="249"/>
        <end position="260"/>
    </location>
</feature>
<feature type="domain" description="Helicase ATP-binding" evidence="9">
    <location>
        <begin position="408"/>
        <end position="586"/>
    </location>
</feature>
<dbReference type="InterPro" id="IPR048333">
    <property type="entry name" value="HA2_WH"/>
</dbReference>
<dbReference type="PROSITE" id="PS00690">
    <property type="entry name" value="DEAH_ATP_HELICASE"/>
    <property type="match status" value="1"/>
</dbReference>
<dbReference type="PROSITE" id="PS51192">
    <property type="entry name" value="HELICASE_ATP_BIND_1"/>
    <property type="match status" value="1"/>
</dbReference>
<dbReference type="InterPro" id="IPR011709">
    <property type="entry name" value="DEAD-box_helicase_OB_fold"/>
</dbReference>
<sequence>MPKFIPRQRKHRVIARQKAAANKKNHASNLPPPPEENLDTNTTIVLPEAKSEHETRQLELRRKLQAEQPKMSSQKQKRLDKYIETKLRKDENVRLIKRLEGRTGEVDLSGFSSVRTLGQRVESKRDGRRNGGLERGRNGLEESEGSSSAEYSEDEGCNGNEKQAWAMTQAAAPQEDVAPPPTIIPTIAPIVKTAFGSGLKRPLDIDEDGRPIIKTRVRSKGKGIRIELSPLQSQEAEWGGFSDVSELPTESEVEDDDSSEESVSGHDNSDNFKDQDLDSNTEDEDGVVKEDEDLNISSEDEATKVAKKARKSAFTAWAEQQRNEAIGFTPSTVIGTAPSSGPLSAAQSQAAKSFIPREPEQEPLPEVLLLNSDLAKDRKANAVQVDRTEEITNARLALPILAEEQRIMEAVFNNDVVLVSGATGSGKTTQVPQFLFENGFGDPNGSTPGMIGITQPRRVAAVSMAMRVSEELGSCGQKVAHQIRFHTTVRKNTVVKFMTDGVLLREMSEDFSLKKYSVIIIDEAHERTVNTDILVSFMSRCVKVRRDIFNEGAQGYTPLKLIIMSATLRVSDFRENTRLFPSPPPLVQAEGRQYDVTPHWTRKTTHDYVEEAFKKVSRGHRKLPPGGMLVFLTGQNEIRMLASRLKDNFAATNTTLERKHFLRPSAANMAIEAENMEGQDDDIDDLQSKDDENLSDSGDEDPDAEFQIEGEEAASETLKIHVLPLYSQLPSKDQLKIFEEPPPNSRLIVIATNVAETSLTIPRIRYVFDSGRHKERTWDRAGVQTFKTTWISKASADQRMGRAGRTGAGHCYRLYSSAIYESAMPDFAEPEIMRTPLEGVVLQLKTMNLARVDNFPFPTPPDKGNIIQAERLLKNLGALDASGKITKLGGELQNYPLNPRFAQMLRLGVMHDCSTYAVAMVAALDVPEIIIPDSQLDLRTPVQDEDRIWSVEDNQAETARDKRRAAYNTSQAKLSRLDFNSKKVTPQSDALKAFAAVYDYTNTLATSAADAEAFSKQNFLREKGLKETTQLREQLTSIIRTLNPITATSTSKANTTIPKPSDKQIALLKQIVAAGFIDQIAVRADKLPVPPAAEYRKPKRAIDVRYKTLSPSTTSSKHSNPDEDVTDDFVYIHPSSLLSRLPTTALPTYIVYHHLQKSTPSTPGKMAKVRMFPLTPISGAQIASLIKGTALLNVGKPIGKIEVLPSSANGEERREGDVLLSIVGEGGGAGWSLCRKRVQQRRVRGRGWVVERYLD</sequence>
<dbReference type="CDD" id="cd18791">
    <property type="entry name" value="SF2_C_RHA"/>
    <property type="match status" value="1"/>
</dbReference>
<evidence type="ECO:0000259" key="10">
    <source>
        <dbReference type="PROSITE" id="PS51194"/>
    </source>
</evidence>
<feature type="region of interest" description="Disordered" evidence="8">
    <location>
        <begin position="1"/>
        <end position="42"/>
    </location>
</feature>
<dbReference type="InterPro" id="IPR027417">
    <property type="entry name" value="P-loop_NTPase"/>
</dbReference>
<name>A0A9P4TZ63_9PEZI</name>
<feature type="compositionally biased region" description="Acidic residues" evidence="8">
    <location>
        <begin position="277"/>
        <end position="300"/>
    </location>
</feature>
<feature type="region of interest" description="Disordered" evidence="8">
    <location>
        <begin position="677"/>
        <end position="704"/>
    </location>
</feature>
<comment type="catalytic activity">
    <reaction evidence="7">
        <text>ATP + H2O = ADP + phosphate + H(+)</text>
        <dbReference type="Rhea" id="RHEA:13065"/>
        <dbReference type="ChEBI" id="CHEBI:15377"/>
        <dbReference type="ChEBI" id="CHEBI:15378"/>
        <dbReference type="ChEBI" id="CHEBI:30616"/>
        <dbReference type="ChEBI" id="CHEBI:43474"/>
        <dbReference type="ChEBI" id="CHEBI:456216"/>
        <dbReference type="EC" id="3.6.4.13"/>
    </reaction>
</comment>
<gene>
    <name evidence="11" type="ORF">EJ08DRAFT_136495</name>
</gene>
<dbReference type="GO" id="GO:0016787">
    <property type="term" value="F:hydrolase activity"/>
    <property type="evidence" value="ECO:0007669"/>
    <property type="project" value="UniProtKB-KW"/>
</dbReference>
<evidence type="ECO:0000256" key="5">
    <source>
        <dbReference type="ARBA" id="ARBA00022806"/>
    </source>
</evidence>
<dbReference type="GO" id="GO:0003724">
    <property type="term" value="F:RNA helicase activity"/>
    <property type="evidence" value="ECO:0007669"/>
    <property type="project" value="UniProtKB-EC"/>
</dbReference>
<evidence type="ECO:0000256" key="6">
    <source>
        <dbReference type="ARBA" id="ARBA00022840"/>
    </source>
</evidence>
<comment type="similarity">
    <text evidence="1">Belongs to the DEAD box helicase family. DEAH subfamily.</text>
</comment>
<feature type="domain" description="Helicase C-terminal" evidence="10">
    <location>
        <begin position="608"/>
        <end position="848"/>
    </location>
</feature>
<evidence type="ECO:0000256" key="3">
    <source>
        <dbReference type="ARBA" id="ARBA00022741"/>
    </source>
</evidence>
<dbReference type="SUPFAM" id="SSF52540">
    <property type="entry name" value="P-loop containing nucleoside triphosphate hydrolases"/>
    <property type="match status" value="1"/>
</dbReference>
<dbReference type="Pfam" id="PF00270">
    <property type="entry name" value="DEAD"/>
    <property type="match status" value="1"/>
</dbReference>
<dbReference type="Pfam" id="PF00271">
    <property type="entry name" value="Helicase_C"/>
    <property type="match status" value="1"/>
</dbReference>
<dbReference type="Pfam" id="PF04408">
    <property type="entry name" value="WHD_HA2"/>
    <property type="match status" value="1"/>
</dbReference>
<evidence type="ECO:0000313" key="12">
    <source>
        <dbReference type="Proteomes" id="UP000800235"/>
    </source>
</evidence>
<accession>A0A9P4TZ63</accession>
<dbReference type="InterPro" id="IPR011545">
    <property type="entry name" value="DEAD/DEAH_box_helicase_dom"/>
</dbReference>
<reference evidence="11" key="1">
    <citation type="journal article" date="2020" name="Stud. Mycol.">
        <title>101 Dothideomycetes genomes: a test case for predicting lifestyles and emergence of pathogens.</title>
        <authorList>
            <person name="Haridas S."/>
            <person name="Albert R."/>
            <person name="Binder M."/>
            <person name="Bloem J."/>
            <person name="Labutti K."/>
            <person name="Salamov A."/>
            <person name="Andreopoulos B."/>
            <person name="Baker S."/>
            <person name="Barry K."/>
            <person name="Bills G."/>
            <person name="Bluhm B."/>
            <person name="Cannon C."/>
            <person name="Castanera R."/>
            <person name="Culley D."/>
            <person name="Daum C."/>
            <person name="Ezra D."/>
            <person name="Gonzalez J."/>
            <person name="Henrissat B."/>
            <person name="Kuo A."/>
            <person name="Liang C."/>
            <person name="Lipzen A."/>
            <person name="Lutzoni F."/>
            <person name="Magnuson J."/>
            <person name="Mondo S."/>
            <person name="Nolan M."/>
            <person name="Ohm R."/>
            <person name="Pangilinan J."/>
            <person name="Park H.-J."/>
            <person name="Ramirez L."/>
            <person name="Alfaro M."/>
            <person name="Sun H."/>
            <person name="Tritt A."/>
            <person name="Yoshinaga Y."/>
            <person name="Zwiers L.-H."/>
            <person name="Turgeon B."/>
            <person name="Goodwin S."/>
            <person name="Spatafora J."/>
            <person name="Crous P."/>
            <person name="Grigoriev I."/>
        </authorList>
    </citation>
    <scope>NUCLEOTIDE SEQUENCE</scope>
    <source>
        <strain evidence="11">CBS 130266</strain>
    </source>
</reference>
<feature type="compositionally biased region" description="Acidic residues" evidence="8">
    <location>
        <begin position="693"/>
        <end position="704"/>
    </location>
</feature>
<dbReference type="Gene3D" id="3.40.50.300">
    <property type="entry name" value="P-loop containing nucleotide triphosphate hydrolases"/>
    <property type="match status" value="2"/>
</dbReference>
<evidence type="ECO:0000256" key="2">
    <source>
        <dbReference type="ARBA" id="ARBA00012552"/>
    </source>
</evidence>